<dbReference type="GO" id="GO:0005506">
    <property type="term" value="F:iron ion binding"/>
    <property type="evidence" value="ECO:0007669"/>
    <property type="project" value="InterPro"/>
</dbReference>
<accession>A0A1B7MVU7</accession>
<dbReference type="Pfam" id="PF00067">
    <property type="entry name" value="p450"/>
    <property type="match status" value="1"/>
</dbReference>
<evidence type="ECO:0000256" key="1">
    <source>
        <dbReference type="SAM" id="SignalP"/>
    </source>
</evidence>
<dbReference type="GO" id="GO:0004497">
    <property type="term" value="F:monooxygenase activity"/>
    <property type="evidence" value="ECO:0007669"/>
    <property type="project" value="InterPro"/>
</dbReference>
<reference evidence="2 3" key="1">
    <citation type="submission" date="2016-06" db="EMBL/GenBank/DDBJ databases">
        <title>Comparative genomics of the ectomycorrhizal sister species Rhizopogon vinicolor and Rhizopogon vesiculosus (Basidiomycota: Boletales) reveals a divergence of the mating type B locus.</title>
        <authorList>
            <consortium name="DOE Joint Genome Institute"/>
            <person name="Mujic A.B."/>
            <person name="Kuo A."/>
            <person name="Tritt A."/>
            <person name="Lipzen A."/>
            <person name="Chen C."/>
            <person name="Johnson J."/>
            <person name="Sharma A."/>
            <person name="Barry K."/>
            <person name="Grigoriev I.V."/>
            <person name="Spatafora J.W."/>
        </authorList>
    </citation>
    <scope>NUCLEOTIDE SEQUENCE [LARGE SCALE GENOMIC DNA]</scope>
    <source>
        <strain evidence="2 3">AM-OR11-026</strain>
    </source>
</reference>
<dbReference type="OrthoDB" id="10029320at2759"/>
<dbReference type="InParanoid" id="A0A1B7MVU7"/>
<dbReference type="SUPFAM" id="SSF48264">
    <property type="entry name" value="Cytochrome P450"/>
    <property type="match status" value="1"/>
</dbReference>
<gene>
    <name evidence="2" type="ORF">K503DRAFT_772227</name>
</gene>
<keyword evidence="1" id="KW-0732">Signal</keyword>
<dbReference type="Gene3D" id="1.10.630.10">
    <property type="entry name" value="Cytochrome P450"/>
    <property type="match status" value="1"/>
</dbReference>
<name>A0A1B7MVU7_9AGAM</name>
<dbReference type="STRING" id="1314800.A0A1B7MVU7"/>
<dbReference type="GO" id="GO:0016705">
    <property type="term" value="F:oxidoreductase activity, acting on paired donors, with incorporation or reduction of molecular oxygen"/>
    <property type="evidence" value="ECO:0007669"/>
    <property type="project" value="InterPro"/>
</dbReference>
<evidence type="ECO:0008006" key="4">
    <source>
        <dbReference type="Google" id="ProtNLM"/>
    </source>
</evidence>
<dbReference type="GO" id="GO:0020037">
    <property type="term" value="F:heme binding"/>
    <property type="evidence" value="ECO:0007669"/>
    <property type="project" value="InterPro"/>
</dbReference>
<dbReference type="AlphaFoldDB" id="A0A1B7MVU7"/>
<feature type="signal peptide" evidence="1">
    <location>
        <begin position="1"/>
        <end position="23"/>
    </location>
</feature>
<feature type="chain" id="PRO_5008597635" description="Cytochrome P450" evidence="1">
    <location>
        <begin position="24"/>
        <end position="400"/>
    </location>
</feature>
<dbReference type="Proteomes" id="UP000092154">
    <property type="component" value="Unassembled WGS sequence"/>
</dbReference>
<sequence>MFPIVAAFSVPIIILGVCHVSQRTRIHTTVGAVHALLEPRNTGDAADIASRIFPHGHLGLTPSSDVLNPSSHDTFVEEVGALTASFSSHKCTEGWKELVGRADGCTERFLPRQDVDFIAFIQSVTLCTILAGFYNIDPEFLSPLDIAFVTNGLNCHSDRASPFNVTELSAMMERIYRWVGGERAPGALEIIFPAYESMWRLAAVALDYVNRDQHMRNAFLDFSENPTERQFRAFKIKDTKPSVEAIIKEVLRLHPPMRHIMRKRKHPWWKQIFYPSQEVADIASAHRSPAYGAQPETFDAMRFHPSQPMTPSLLAFGHGGLECIAKKWAPMATALIVAKVIDKVDDVRFILAGNAFETSVGHNIRTGWDGWVIRKKEKMNHTFPPPQVTRGHINPNVKCQ</sequence>
<protein>
    <recommendedName>
        <fullName evidence="4">Cytochrome P450</fullName>
    </recommendedName>
</protein>
<evidence type="ECO:0000313" key="2">
    <source>
        <dbReference type="EMBL" id="OAX36738.1"/>
    </source>
</evidence>
<keyword evidence="3" id="KW-1185">Reference proteome</keyword>
<organism evidence="2 3">
    <name type="scientific">Rhizopogon vinicolor AM-OR11-026</name>
    <dbReference type="NCBI Taxonomy" id="1314800"/>
    <lineage>
        <taxon>Eukaryota</taxon>
        <taxon>Fungi</taxon>
        <taxon>Dikarya</taxon>
        <taxon>Basidiomycota</taxon>
        <taxon>Agaricomycotina</taxon>
        <taxon>Agaricomycetes</taxon>
        <taxon>Agaricomycetidae</taxon>
        <taxon>Boletales</taxon>
        <taxon>Suillineae</taxon>
        <taxon>Rhizopogonaceae</taxon>
        <taxon>Rhizopogon</taxon>
    </lineage>
</organism>
<proteinExistence type="predicted"/>
<dbReference type="InterPro" id="IPR001128">
    <property type="entry name" value="Cyt_P450"/>
</dbReference>
<dbReference type="EMBL" id="KV448397">
    <property type="protein sequence ID" value="OAX36738.1"/>
    <property type="molecule type" value="Genomic_DNA"/>
</dbReference>
<dbReference type="InterPro" id="IPR036396">
    <property type="entry name" value="Cyt_P450_sf"/>
</dbReference>
<evidence type="ECO:0000313" key="3">
    <source>
        <dbReference type="Proteomes" id="UP000092154"/>
    </source>
</evidence>